<accession>A0A7W3LTB7</accession>
<proteinExistence type="predicted"/>
<evidence type="ECO:0000256" key="1">
    <source>
        <dbReference type="SAM" id="MobiDB-lite"/>
    </source>
</evidence>
<dbReference type="InterPro" id="IPR039470">
    <property type="entry name" value="Nuc_deoxyri_tr2"/>
</dbReference>
<dbReference type="EMBL" id="JACJIA010000007">
    <property type="protein sequence ID" value="MBA8953904.1"/>
    <property type="molecule type" value="Genomic_DNA"/>
</dbReference>
<dbReference type="InterPro" id="IPR015797">
    <property type="entry name" value="NUDIX_hydrolase-like_dom_sf"/>
</dbReference>
<evidence type="ECO:0000313" key="3">
    <source>
        <dbReference type="Proteomes" id="UP000572680"/>
    </source>
</evidence>
<dbReference type="Gene3D" id="3.40.50.450">
    <property type="match status" value="1"/>
</dbReference>
<reference evidence="2 3" key="1">
    <citation type="submission" date="2020-08" db="EMBL/GenBank/DDBJ databases">
        <title>Genomic Encyclopedia of Type Strains, Phase IV (KMG-IV): sequencing the most valuable type-strain genomes for metagenomic binning, comparative biology and taxonomic classification.</title>
        <authorList>
            <person name="Goeker M."/>
        </authorList>
    </citation>
    <scope>NUCLEOTIDE SEQUENCE [LARGE SCALE GENOMIC DNA]</scope>
    <source>
        <strain evidence="2 3">DSM 44197</strain>
    </source>
</reference>
<sequence length="387" mass="41501">MGETVVVHAREEPPPSWDAAVFLAGPTPRSPEVASWRPAAVAELTARWRGGGRLVVFVPEHRHDRYDDYTGQVDWEERCLHLADEVLFYVPRDLATMPAFTTNVEWGMWHDSGRAVFGAPPEAPRNAYLLHYARKGGVPTATDVPGVVAAALGRIGEGATRAGGEREVPLLVWRTAEFQDWYAARRAAGDTLLAARVLWRENVHTGLRVTLRVAAEDRVKRDELVVLRPDVAAVVLYRPGPTLDETAVVLVGEARGPAATPDGRVHEPPGGSGAGEPLADALAELAEETGLTLAPERLRPVGDRQVDAGLTAHRAHVFAAEVTEDELALLRAAGPRGVAADGEVTRAEVTTFGELCRGRTVDWAALGMVARALGAAGDGRKASTSCE</sequence>
<dbReference type="RefSeq" id="WP_182846028.1">
    <property type="nucleotide sequence ID" value="NZ_BAAALP010000043.1"/>
</dbReference>
<dbReference type="Proteomes" id="UP000572680">
    <property type="component" value="Unassembled WGS sequence"/>
</dbReference>
<feature type="region of interest" description="Disordered" evidence="1">
    <location>
        <begin position="256"/>
        <end position="276"/>
    </location>
</feature>
<organism evidence="2 3">
    <name type="scientific">Actinomadura namibiensis</name>
    <dbReference type="NCBI Taxonomy" id="182080"/>
    <lineage>
        <taxon>Bacteria</taxon>
        <taxon>Bacillati</taxon>
        <taxon>Actinomycetota</taxon>
        <taxon>Actinomycetes</taxon>
        <taxon>Streptosporangiales</taxon>
        <taxon>Thermomonosporaceae</taxon>
        <taxon>Actinomadura</taxon>
    </lineage>
</organism>
<dbReference type="AlphaFoldDB" id="A0A7W3LTB7"/>
<gene>
    <name evidence="2" type="ORF">HNR61_005557</name>
</gene>
<dbReference type="SUPFAM" id="SSF55811">
    <property type="entry name" value="Nudix"/>
    <property type="match status" value="1"/>
</dbReference>
<evidence type="ECO:0000313" key="2">
    <source>
        <dbReference type="EMBL" id="MBA8953904.1"/>
    </source>
</evidence>
<comment type="caution">
    <text evidence="2">The sequence shown here is derived from an EMBL/GenBank/DDBJ whole genome shotgun (WGS) entry which is preliminary data.</text>
</comment>
<dbReference type="Gene3D" id="3.90.79.10">
    <property type="entry name" value="Nucleoside Triphosphate Pyrophosphohydrolase"/>
    <property type="match status" value="1"/>
</dbReference>
<protein>
    <submittedName>
        <fullName evidence="2">ADP-ribose pyrophosphatase YjhB (NUDIX family)</fullName>
    </submittedName>
</protein>
<keyword evidence="3" id="KW-1185">Reference proteome</keyword>
<name>A0A7W3LTB7_ACTNM</name>
<dbReference type="Pfam" id="PF15891">
    <property type="entry name" value="Nuc_deoxyri_tr2"/>
    <property type="match status" value="1"/>
</dbReference>